<accession>A0A3L8P462</accession>
<feature type="transmembrane region" description="Helical" evidence="7">
    <location>
        <begin position="120"/>
        <end position="143"/>
    </location>
</feature>
<comment type="caution">
    <text evidence="9">The sequence shown here is derived from an EMBL/GenBank/DDBJ whole genome shotgun (WGS) entry which is preliminary data.</text>
</comment>
<feature type="transmembrane region" description="Helical" evidence="7">
    <location>
        <begin position="155"/>
        <end position="178"/>
    </location>
</feature>
<dbReference type="InterPro" id="IPR000515">
    <property type="entry name" value="MetI-like"/>
</dbReference>
<dbReference type="PANTHER" id="PTHR43163">
    <property type="entry name" value="DIPEPTIDE TRANSPORT SYSTEM PERMEASE PROTEIN DPPB-RELATED"/>
    <property type="match status" value="1"/>
</dbReference>
<evidence type="ECO:0000256" key="3">
    <source>
        <dbReference type="ARBA" id="ARBA00022475"/>
    </source>
</evidence>
<dbReference type="InterPro" id="IPR035906">
    <property type="entry name" value="MetI-like_sf"/>
</dbReference>
<dbReference type="GO" id="GO:0005886">
    <property type="term" value="C:plasma membrane"/>
    <property type="evidence" value="ECO:0007669"/>
    <property type="project" value="UniProtKB-SubCell"/>
</dbReference>
<dbReference type="OrthoDB" id="147688at2"/>
<dbReference type="Gene3D" id="1.10.3720.10">
    <property type="entry name" value="MetI-like"/>
    <property type="match status" value="1"/>
</dbReference>
<protein>
    <submittedName>
        <fullName evidence="9">ABC transporter permease</fullName>
    </submittedName>
</protein>
<comment type="subcellular location">
    <subcellularLocation>
        <location evidence="1 7">Cell membrane</location>
        <topology evidence="1 7">Multi-pass membrane protein</topology>
    </subcellularLocation>
</comment>
<proteinExistence type="inferred from homology"/>
<dbReference type="PROSITE" id="PS50928">
    <property type="entry name" value="ABC_TM1"/>
    <property type="match status" value="1"/>
</dbReference>
<dbReference type="AlphaFoldDB" id="A0A3L8P462"/>
<dbReference type="EMBL" id="RDBE01000005">
    <property type="protein sequence ID" value="RLV50196.1"/>
    <property type="molecule type" value="Genomic_DNA"/>
</dbReference>
<name>A0A3L8P462_9ACTN</name>
<evidence type="ECO:0000256" key="6">
    <source>
        <dbReference type="ARBA" id="ARBA00023136"/>
    </source>
</evidence>
<sequence length="337" mass="36668">MFAYTMRRIFAGVIMLILMSLVTYVLFFSGGLHPERAACGKNCSPAQWEQTKKALGYDKPAVVQWGEFLKGTVAGRTYPEDKALAKANPSLVSTCPAPCLGYSVVNTTNVSTEVKTAFPVSFSLAILAFIMWIVGGVFFGVIAALRRGTVVDRGIVGVSLIFYAFPTFWIGLFFLKFFAIQWQIFPVPSYVNLTDSPLAWLGNLVLPSLTLALIYMAGYVRMTRAFVLESFGEDYLRTARAKGLPNRRVLVKHSLRASLTPIVTMAGLDFGALVGGAIITESVFNYDGLGALAVDSVRTLDLPTIVGLVVVLAAFIILANIVVDILYAVIDPRVRLG</sequence>
<keyword evidence="6 7" id="KW-0472">Membrane</keyword>
<feature type="transmembrane region" description="Helical" evidence="7">
    <location>
        <begin position="198"/>
        <end position="220"/>
    </location>
</feature>
<comment type="similarity">
    <text evidence="7">Belongs to the binding-protein-dependent transport system permease family.</text>
</comment>
<keyword evidence="3" id="KW-1003">Cell membrane</keyword>
<feature type="transmembrane region" description="Helical" evidence="7">
    <location>
        <begin position="257"/>
        <end position="279"/>
    </location>
</feature>
<dbReference type="PANTHER" id="PTHR43163:SF6">
    <property type="entry name" value="DIPEPTIDE TRANSPORT SYSTEM PERMEASE PROTEIN DPPB-RELATED"/>
    <property type="match status" value="1"/>
</dbReference>
<evidence type="ECO:0000259" key="8">
    <source>
        <dbReference type="PROSITE" id="PS50928"/>
    </source>
</evidence>
<gene>
    <name evidence="9" type="ORF">D9V37_05580</name>
</gene>
<evidence type="ECO:0000313" key="9">
    <source>
        <dbReference type="EMBL" id="RLV50196.1"/>
    </source>
</evidence>
<keyword evidence="2 7" id="KW-0813">Transport</keyword>
<evidence type="ECO:0000256" key="5">
    <source>
        <dbReference type="ARBA" id="ARBA00022989"/>
    </source>
</evidence>
<feature type="transmembrane region" description="Helical" evidence="7">
    <location>
        <begin position="305"/>
        <end position="330"/>
    </location>
</feature>
<reference evidence="9 10" key="1">
    <citation type="submission" date="2018-10" db="EMBL/GenBank/DDBJ databases">
        <title>Marmoricola sp. 4Q3S-7 whole genome shotgun sequence.</title>
        <authorList>
            <person name="Li F."/>
        </authorList>
    </citation>
    <scope>NUCLEOTIDE SEQUENCE [LARGE SCALE GENOMIC DNA]</scope>
    <source>
        <strain evidence="9 10">4Q3S-7</strain>
    </source>
</reference>
<evidence type="ECO:0000256" key="7">
    <source>
        <dbReference type="RuleBase" id="RU363032"/>
    </source>
</evidence>
<feature type="transmembrane region" description="Helical" evidence="7">
    <location>
        <begin position="9"/>
        <end position="27"/>
    </location>
</feature>
<dbReference type="SUPFAM" id="SSF161098">
    <property type="entry name" value="MetI-like"/>
    <property type="match status" value="1"/>
</dbReference>
<evidence type="ECO:0000256" key="4">
    <source>
        <dbReference type="ARBA" id="ARBA00022692"/>
    </source>
</evidence>
<evidence type="ECO:0000256" key="1">
    <source>
        <dbReference type="ARBA" id="ARBA00004651"/>
    </source>
</evidence>
<keyword evidence="5 7" id="KW-1133">Transmembrane helix</keyword>
<keyword evidence="10" id="KW-1185">Reference proteome</keyword>
<evidence type="ECO:0000256" key="2">
    <source>
        <dbReference type="ARBA" id="ARBA00022448"/>
    </source>
</evidence>
<dbReference type="RefSeq" id="WP_121805173.1">
    <property type="nucleotide sequence ID" value="NZ_RDBE01000005.1"/>
</dbReference>
<dbReference type="Pfam" id="PF19300">
    <property type="entry name" value="BPD_transp_1_N"/>
    <property type="match status" value="1"/>
</dbReference>
<keyword evidence="4 7" id="KW-0812">Transmembrane</keyword>
<dbReference type="CDD" id="cd06261">
    <property type="entry name" value="TM_PBP2"/>
    <property type="match status" value="1"/>
</dbReference>
<organism evidence="9 10">
    <name type="scientific">Nocardioides mangrovicus</name>
    <dbReference type="NCBI Taxonomy" id="2478913"/>
    <lineage>
        <taxon>Bacteria</taxon>
        <taxon>Bacillati</taxon>
        <taxon>Actinomycetota</taxon>
        <taxon>Actinomycetes</taxon>
        <taxon>Propionibacteriales</taxon>
        <taxon>Nocardioidaceae</taxon>
        <taxon>Nocardioides</taxon>
    </lineage>
</organism>
<dbReference type="Proteomes" id="UP000281708">
    <property type="component" value="Unassembled WGS sequence"/>
</dbReference>
<dbReference type="InterPro" id="IPR045621">
    <property type="entry name" value="BPD_transp_1_N"/>
</dbReference>
<dbReference type="Pfam" id="PF00528">
    <property type="entry name" value="BPD_transp_1"/>
    <property type="match status" value="1"/>
</dbReference>
<evidence type="ECO:0000313" key="10">
    <source>
        <dbReference type="Proteomes" id="UP000281708"/>
    </source>
</evidence>
<feature type="domain" description="ABC transmembrane type-1" evidence="8">
    <location>
        <begin position="118"/>
        <end position="327"/>
    </location>
</feature>
<dbReference type="GO" id="GO:0055085">
    <property type="term" value="P:transmembrane transport"/>
    <property type="evidence" value="ECO:0007669"/>
    <property type="project" value="InterPro"/>
</dbReference>